<keyword evidence="9 13" id="KW-0378">Hydrolase</keyword>
<dbReference type="InterPro" id="IPR023828">
    <property type="entry name" value="Peptidase_S8_Ser-AS"/>
</dbReference>
<evidence type="ECO:0000313" key="20">
    <source>
        <dbReference type="Proteomes" id="UP000198935"/>
    </source>
</evidence>
<keyword evidence="6 13" id="KW-0645">Protease</keyword>
<dbReference type="OrthoDB" id="9798386at2"/>
<dbReference type="GO" id="GO:0006508">
    <property type="term" value="P:proteolysis"/>
    <property type="evidence" value="ECO:0007669"/>
    <property type="project" value="UniProtKB-KW"/>
</dbReference>
<feature type="region of interest" description="Disordered" evidence="15">
    <location>
        <begin position="391"/>
        <end position="495"/>
    </location>
</feature>
<feature type="active site" description="Charge relay system" evidence="13">
    <location>
        <position position="340"/>
    </location>
</feature>
<dbReference type="InterPro" id="IPR019931">
    <property type="entry name" value="LPXTG_anchor"/>
</dbReference>
<keyword evidence="11" id="KW-0106">Calcium</keyword>
<dbReference type="PROSITE" id="PS51892">
    <property type="entry name" value="SUBTILASE"/>
    <property type="match status" value="1"/>
</dbReference>
<dbReference type="PANTHER" id="PTHR43806">
    <property type="entry name" value="PEPTIDASE S8"/>
    <property type="match status" value="1"/>
</dbReference>
<evidence type="ECO:0000256" key="7">
    <source>
        <dbReference type="ARBA" id="ARBA00022723"/>
    </source>
</evidence>
<comment type="similarity">
    <text evidence="3 13 14">Belongs to the peptidase S8 family.</text>
</comment>
<dbReference type="CDD" id="cd07477">
    <property type="entry name" value="Peptidases_S8_Subtilisin_subset"/>
    <property type="match status" value="1"/>
</dbReference>
<evidence type="ECO:0000256" key="15">
    <source>
        <dbReference type="SAM" id="MobiDB-lite"/>
    </source>
</evidence>
<organism evidence="19 20">
    <name type="scientific">Evansella caseinilytica</name>
    <dbReference type="NCBI Taxonomy" id="1503961"/>
    <lineage>
        <taxon>Bacteria</taxon>
        <taxon>Bacillati</taxon>
        <taxon>Bacillota</taxon>
        <taxon>Bacilli</taxon>
        <taxon>Bacillales</taxon>
        <taxon>Bacillaceae</taxon>
        <taxon>Evansella</taxon>
    </lineage>
</organism>
<accession>A0A1H3H6N3</accession>
<keyword evidence="8" id="KW-0732">Signal</keyword>
<dbReference type="AlphaFoldDB" id="A0A1H3H6N3"/>
<evidence type="ECO:0000256" key="9">
    <source>
        <dbReference type="ARBA" id="ARBA00022801"/>
    </source>
</evidence>
<evidence type="ECO:0000256" key="16">
    <source>
        <dbReference type="SAM" id="Phobius"/>
    </source>
</evidence>
<comment type="subcellular location">
    <subcellularLocation>
        <location evidence="2">Secreted</location>
        <location evidence="2">Cell wall</location>
        <topology evidence="2">Peptidoglycan-anchor</topology>
    </subcellularLocation>
</comment>
<dbReference type="PROSITE" id="PS00137">
    <property type="entry name" value="SUBTILASE_HIS"/>
    <property type="match status" value="1"/>
</dbReference>
<evidence type="ECO:0000256" key="4">
    <source>
        <dbReference type="ARBA" id="ARBA00022512"/>
    </source>
</evidence>
<evidence type="ECO:0000256" key="6">
    <source>
        <dbReference type="ARBA" id="ARBA00022670"/>
    </source>
</evidence>
<keyword evidence="16" id="KW-0472">Membrane</keyword>
<feature type="compositionally biased region" description="Acidic residues" evidence="15">
    <location>
        <begin position="395"/>
        <end position="434"/>
    </location>
</feature>
<evidence type="ECO:0000256" key="3">
    <source>
        <dbReference type="ARBA" id="ARBA00011073"/>
    </source>
</evidence>
<keyword evidence="16" id="KW-0812">Transmembrane</keyword>
<dbReference type="Proteomes" id="UP000198935">
    <property type="component" value="Unassembled WGS sequence"/>
</dbReference>
<evidence type="ECO:0000256" key="10">
    <source>
        <dbReference type="ARBA" id="ARBA00022825"/>
    </source>
</evidence>
<dbReference type="NCBIfam" id="TIGR01167">
    <property type="entry name" value="LPXTG_anchor"/>
    <property type="match status" value="1"/>
</dbReference>
<feature type="region of interest" description="Disordered" evidence="15">
    <location>
        <begin position="673"/>
        <end position="698"/>
    </location>
</feature>
<dbReference type="EMBL" id="FNPI01000001">
    <property type="protein sequence ID" value="SDY10424.1"/>
    <property type="molecule type" value="Genomic_DNA"/>
</dbReference>
<evidence type="ECO:0000256" key="8">
    <source>
        <dbReference type="ARBA" id="ARBA00022729"/>
    </source>
</evidence>
<dbReference type="Gene3D" id="3.40.50.200">
    <property type="entry name" value="Peptidase S8/S53 domain"/>
    <property type="match status" value="1"/>
</dbReference>
<evidence type="ECO:0000259" key="17">
    <source>
        <dbReference type="Pfam" id="PF00082"/>
    </source>
</evidence>
<feature type="domain" description="Peptidase S8/S53" evidence="17">
    <location>
        <begin position="144"/>
        <end position="388"/>
    </location>
</feature>
<evidence type="ECO:0000256" key="12">
    <source>
        <dbReference type="ARBA" id="ARBA00023088"/>
    </source>
</evidence>
<reference evidence="20" key="1">
    <citation type="submission" date="2016-10" db="EMBL/GenBank/DDBJ databases">
        <authorList>
            <person name="Varghese N."/>
            <person name="Submissions S."/>
        </authorList>
    </citation>
    <scope>NUCLEOTIDE SEQUENCE [LARGE SCALE GENOMIC DNA]</scope>
    <source>
        <strain evidence="20">SP</strain>
    </source>
</reference>
<dbReference type="InterPro" id="IPR034202">
    <property type="entry name" value="Subtilisin_Carlsberg-like"/>
</dbReference>
<evidence type="ECO:0000256" key="14">
    <source>
        <dbReference type="RuleBase" id="RU003355"/>
    </source>
</evidence>
<dbReference type="InterPro" id="IPR050131">
    <property type="entry name" value="Peptidase_S8_subtilisin-like"/>
</dbReference>
<feature type="transmembrane region" description="Helical" evidence="16">
    <location>
        <begin position="24"/>
        <end position="49"/>
    </location>
</feature>
<keyword evidence="12" id="KW-0572">Peptidoglycan-anchor</keyword>
<feature type="compositionally biased region" description="Low complexity" evidence="15">
    <location>
        <begin position="678"/>
        <end position="692"/>
    </location>
</feature>
<evidence type="ECO:0000259" key="18">
    <source>
        <dbReference type="Pfam" id="PF00746"/>
    </source>
</evidence>
<dbReference type="PROSITE" id="PS00138">
    <property type="entry name" value="SUBTILASE_SER"/>
    <property type="match status" value="1"/>
</dbReference>
<dbReference type="PROSITE" id="PS00136">
    <property type="entry name" value="SUBTILASE_ASP"/>
    <property type="match status" value="1"/>
</dbReference>
<gene>
    <name evidence="19" type="ORF">SAMN05421736_101378</name>
</gene>
<dbReference type="Pfam" id="PF00746">
    <property type="entry name" value="Gram_pos_anchor"/>
    <property type="match status" value="1"/>
</dbReference>
<feature type="active site" description="Charge relay system" evidence="13">
    <location>
        <position position="183"/>
    </location>
</feature>
<name>A0A1H3H6N3_9BACI</name>
<dbReference type="InterPro" id="IPR036852">
    <property type="entry name" value="Peptidase_S8/S53_dom_sf"/>
</dbReference>
<keyword evidence="10 13" id="KW-0720">Serine protease</keyword>
<keyword evidence="5" id="KW-0964">Secreted</keyword>
<evidence type="ECO:0000256" key="2">
    <source>
        <dbReference type="ARBA" id="ARBA00004168"/>
    </source>
</evidence>
<dbReference type="InterPro" id="IPR000209">
    <property type="entry name" value="Peptidase_S8/S53_dom"/>
</dbReference>
<feature type="domain" description="Gram-positive cocci surface proteins LPxTG" evidence="18">
    <location>
        <begin position="709"/>
        <end position="743"/>
    </location>
</feature>
<evidence type="ECO:0000256" key="11">
    <source>
        <dbReference type="ARBA" id="ARBA00022837"/>
    </source>
</evidence>
<keyword evidence="16" id="KW-1133">Transmembrane helix</keyword>
<dbReference type="STRING" id="1503961.SAMN05421736_101378"/>
<dbReference type="PANTHER" id="PTHR43806:SF11">
    <property type="entry name" value="CEREVISIN-RELATED"/>
    <property type="match status" value="1"/>
</dbReference>
<sequence>MRKQKLKERVQHGNGSARCTTLKVYSAVMIFVLMFNLLLPVGAFAATYLEDKVDVIVTYREEVPEFAPLRLSLYENERSMETLPMVAVTVPVSELEKLQEDPNVLSVSLDQPLYLLTDTRELNADDWNNDMVQAFDAWDDGYTGKNVKVAVLDSGFDEHQDIAYAGGYSVFENESYTYDHDGHGTHVAGIIGATKGTPYQGIAPDVALYGVKVFSEQTGGTTSDLIAGIDWAIQEEMDIINMSLGFSEDVPAVRTAIQEAVAKGVFVVAASGNNGQPDGAGESIEYPAKYQEVIAVAAVNKEMERAEFSATGPENELAAPGRLIGGLAPGNGYVFMSGTSQAAPHVAALAAILMEKYPHFSNQQIRELLIEQSRDLGEDGRDSLYGHGLARYVSEEEEPSTLPNDGDEKEEDQSEPNEDQQDAPSDENDSESGDEASTPPNDDGGETEGDQNDSSEDQQDNPSDEQENKESDDQGATPPSGNEGGNKERKSEVVQVRPENQAGAAAVLDETIASVAGNGILIIFFDTSLDELNRFVLTADQVNEIINRGLNIVIAKSDLELIIPAGVFKEGDAVIQFERVAKNKEIPFLDQAKSSVYTFTFFQNGKNIRSFAEEIEMRFRIDEEEDVTSFKVFYWNESLEQWEEIGGDDQDGFIAAKTNHFSTFGVFASDAFEENEETGTGSTPTGDTTTDDASNLTEDDTFVENNDHQNSEGGTLPNTATTIYHWLAAGGLLLLAGFMLLRKSHASTGEL</sequence>
<dbReference type="GO" id="GO:0004252">
    <property type="term" value="F:serine-type endopeptidase activity"/>
    <property type="evidence" value="ECO:0007669"/>
    <property type="project" value="UniProtKB-UniRule"/>
</dbReference>
<evidence type="ECO:0000256" key="5">
    <source>
        <dbReference type="ARBA" id="ARBA00022525"/>
    </source>
</evidence>
<feature type="active site" description="Charge relay system" evidence="13">
    <location>
        <position position="153"/>
    </location>
</feature>
<protein>
    <submittedName>
        <fullName evidence="19">LPXTG-motif cell wall anchor domain-containing protein</fullName>
    </submittedName>
</protein>
<evidence type="ECO:0000256" key="13">
    <source>
        <dbReference type="PROSITE-ProRule" id="PRU01240"/>
    </source>
</evidence>
<evidence type="ECO:0000256" key="1">
    <source>
        <dbReference type="ARBA" id="ARBA00001913"/>
    </source>
</evidence>
<dbReference type="GO" id="GO:0046872">
    <property type="term" value="F:metal ion binding"/>
    <property type="evidence" value="ECO:0007669"/>
    <property type="project" value="UniProtKB-KW"/>
</dbReference>
<keyword evidence="20" id="KW-1185">Reference proteome</keyword>
<dbReference type="PRINTS" id="PR00723">
    <property type="entry name" value="SUBTILISIN"/>
</dbReference>
<dbReference type="SUPFAM" id="SSF52743">
    <property type="entry name" value="Subtilisin-like"/>
    <property type="match status" value="1"/>
</dbReference>
<dbReference type="InterPro" id="IPR022398">
    <property type="entry name" value="Peptidase_S8_His-AS"/>
</dbReference>
<dbReference type="InterPro" id="IPR015500">
    <property type="entry name" value="Peptidase_S8_subtilisin-rel"/>
</dbReference>
<evidence type="ECO:0000313" key="19">
    <source>
        <dbReference type="EMBL" id="SDY10424.1"/>
    </source>
</evidence>
<dbReference type="Pfam" id="PF00082">
    <property type="entry name" value="Peptidase_S8"/>
    <property type="match status" value="1"/>
</dbReference>
<feature type="transmembrane region" description="Helical" evidence="16">
    <location>
        <begin position="723"/>
        <end position="741"/>
    </location>
</feature>
<dbReference type="InterPro" id="IPR023827">
    <property type="entry name" value="Peptidase_S8_Asp-AS"/>
</dbReference>
<keyword evidence="7" id="KW-0479">Metal-binding</keyword>
<proteinExistence type="inferred from homology"/>
<keyword evidence="4" id="KW-0134">Cell wall</keyword>
<comment type="cofactor">
    <cofactor evidence="1">
        <name>Ca(2+)</name>
        <dbReference type="ChEBI" id="CHEBI:29108"/>
    </cofactor>
</comment>
<feature type="compositionally biased region" description="Acidic residues" evidence="15">
    <location>
        <begin position="443"/>
        <end position="465"/>
    </location>
</feature>